<dbReference type="Proteomes" id="UP000697710">
    <property type="component" value="Unassembled WGS sequence"/>
</dbReference>
<name>A0A956LYD1_UNCEI</name>
<dbReference type="Gene3D" id="1.10.10.60">
    <property type="entry name" value="Homeodomain-like"/>
    <property type="match status" value="1"/>
</dbReference>
<gene>
    <name evidence="6" type="ORF">KC729_07330</name>
</gene>
<comment type="caution">
    <text evidence="6">The sequence shown here is derived from an EMBL/GenBank/DDBJ whole genome shotgun (WGS) entry which is preliminary data.</text>
</comment>
<keyword evidence="2" id="KW-0067">ATP-binding</keyword>
<dbReference type="Gene3D" id="1.10.8.60">
    <property type="match status" value="1"/>
</dbReference>
<keyword evidence="1" id="KW-0547">Nucleotide-binding</keyword>
<sequence>FCEEHGKTIAGFSDLALELMNQYDWPGNVRELRNVVQRAVILCHEDEIQPRHLPPAVRPTVRRETSVRGTLTVTVGTPLDEVERAVILETLTSCGGNKTKAASMLGITTKTLYTKLRRYGHLHGTPAEAAP</sequence>
<evidence type="ECO:0000256" key="1">
    <source>
        <dbReference type="ARBA" id="ARBA00022741"/>
    </source>
</evidence>
<dbReference type="AlphaFoldDB" id="A0A956LYD1"/>
<dbReference type="Pfam" id="PF25601">
    <property type="entry name" value="AAA_lid_14"/>
    <property type="match status" value="1"/>
</dbReference>
<protein>
    <submittedName>
        <fullName evidence="6">Sigma-54-dependent Fis family transcriptional regulator</fullName>
    </submittedName>
</protein>
<feature type="non-terminal residue" evidence="6">
    <location>
        <position position="1"/>
    </location>
</feature>
<keyword evidence="3" id="KW-0805">Transcription regulation</keyword>
<dbReference type="GO" id="GO:0043565">
    <property type="term" value="F:sequence-specific DNA binding"/>
    <property type="evidence" value="ECO:0007669"/>
    <property type="project" value="InterPro"/>
</dbReference>
<accession>A0A956LYD1</accession>
<dbReference type="PROSITE" id="PS50045">
    <property type="entry name" value="SIGMA54_INTERACT_4"/>
    <property type="match status" value="1"/>
</dbReference>
<dbReference type="PRINTS" id="PR01590">
    <property type="entry name" value="HTHFIS"/>
</dbReference>
<dbReference type="InterPro" id="IPR002197">
    <property type="entry name" value="HTH_Fis"/>
</dbReference>
<dbReference type="EMBL" id="JAGQHR010000173">
    <property type="protein sequence ID" value="MCA9727478.1"/>
    <property type="molecule type" value="Genomic_DNA"/>
</dbReference>
<evidence type="ECO:0000259" key="5">
    <source>
        <dbReference type="PROSITE" id="PS50045"/>
    </source>
</evidence>
<dbReference type="GO" id="GO:0006355">
    <property type="term" value="P:regulation of DNA-templated transcription"/>
    <property type="evidence" value="ECO:0007669"/>
    <property type="project" value="InterPro"/>
</dbReference>
<dbReference type="PROSITE" id="PS00688">
    <property type="entry name" value="SIGMA54_INTERACT_3"/>
    <property type="match status" value="1"/>
</dbReference>
<evidence type="ECO:0000256" key="2">
    <source>
        <dbReference type="ARBA" id="ARBA00022840"/>
    </source>
</evidence>
<evidence type="ECO:0000313" key="6">
    <source>
        <dbReference type="EMBL" id="MCA9727478.1"/>
    </source>
</evidence>
<dbReference type="InterPro" id="IPR058031">
    <property type="entry name" value="AAA_lid_NorR"/>
</dbReference>
<keyword evidence="4" id="KW-0804">Transcription</keyword>
<dbReference type="InterPro" id="IPR009057">
    <property type="entry name" value="Homeodomain-like_sf"/>
</dbReference>
<organism evidence="6 7">
    <name type="scientific">Eiseniibacteriota bacterium</name>
    <dbReference type="NCBI Taxonomy" id="2212470"/>
    <lineage>
        <taxon>Bacteria</taxon>
        <taxon>Candidatus Eiseniibacteriota</taxon>
    </lineage>
</organism>
<evidence type="ECO:0000256" key="4">
    <source>
        <dbReference type="ARBA" id="ARBA00023163"/>
    </source>
</evidence>
<dbReference type="InterPro" id="IPR025944">
    <property type="entry name" value="Sigma_54_int_dom_CS"/>
</dbReference>
<dbReference type="GO" id="GO:0005524">
    <property type="term" value="F:ATP binding"/>
    <property type="evidence" value="ECO:0007669"/>
    <property type="project" value="UniProtKB-KW"/>
</dbReference>
<feature type="domain" description="Sigma-54 factor interaction" evidence="5">
    <location>
        <begin position="1"/>
        <end position="41"/>
    </location>
</feature>
<evidence type="ECO:0000313" key="7">
    <source>
        <dbReference type="Proteomes" id="UP000697710"/>
    </source>
</evidence>
<dbReference type="PANTHER" id="PTHR32071">
    <property type="entry name" value="TRANSCRIPTIONAL REGULATORY PROTEIN"/>
    <property type="match status" value="1"/>
</dbReference>
<reference evidence="6" key="1">
    <citation type="submission" date="2020-04" db="EMBL/GenBank/DDBJ databases">
        <authorList>
            <person name="Zhang T."/>
        </authorList>
    </citation>
    <scope>NUCLEOTIDE SEQUENCE</scope>
    <source>
        <strain evidence="6">HKST-UBA01</strain>
    </source>
</reference>
<evidence type="ECO:0000256" key="3">
    <source>
        <dbReference type="ARBA" id="ARBA00023015"/>
    </source>
</evidence>
<dbReference type="Pfam" id="PF02954">
    <property type="entry name" value="HTH_8"/>
    <property type="match status" value="1"/>
</dbReference>
<proteinExistence type="predicted"/>
<dbReference type="SUPFAM" id="SSF46689">
    <property type="entry name" value="Homeodomain-like"/>
    <property type="match status" value="1"/>
</dbReference>
<dbReference type="InterPro" id="IPR002078">
    <property type="entry name" value="Sigma_54_int"/>
</dbReference>
<reference evidence="6" key="2">
    <citation type="journal article" date="2021" name="Microbiome">
        <title>Successional dynamics and alternative stable states in a saline activated sludge microbial community over 9 years.</title>
        <authorList>
            <person name="Wang Y."/>
            <person name="Ye J."/>
            <person name="Ju F."/>
            <person name="Liu L."/>
            <person name="Boyd J.A."/>
            <person name="Deng Y."/>
            <person name="Parks D.H."/>
            <person name="Jiang X."/>
            <person name="Yin X."/>
            <person name="Woodcroft B.J."/>
            <person name="Tyson G.W."/>
            <person name="Hugenholtz P."/>
            <person name="Polz M.F."/>
            <person name="Zhang T."/>
        </authorList>
    </citation>
    <scope>NUCLEOTIDE SEQUENCE</scope>
    <source>
        <strain evidence="6">HKST-UBA01</strain>
    </source>
</reference>